<evidence type="ECO:0000313" key="3">
    <source>
        <dbReference type="Proteomes" id="UP000596329"/>
    </source>
</evidence>
<name>A0A7U2RAF9_FLAPS</name>
<evidence type="ECO:0000256" key="1">
    <source>
        <dbReference type="SAM" id="SignalP"/>
    </source>
</evidence>
<feature type="chain" id="PRO_5030610684" description="Cytosolic protein" evidence="1">
    <location>
        <begin position="20"/>
        <end position="424"/>
    </location>
</feature>
<organism evidence="2 3">
    <name type="scientific">Flavobacterium psychrophilum</name>
    <dbReference type="NCBI Taxonomy" id="96345"/>
    <lineage>
        <taxon>Bacteria</taxon>
        <taxon>Pseudomonadati</taxon>
        <taxon>Bacteroidota</taxon>
        <taxon>Flavobacteriia</taxon>
        <taxon>Flavobacteriales</taxon>
        <taxon>Flavobacteriaceae</taxon>
        <taxon>Flavobacterium</taxon>
    </lineage>
</organism>
<accession>A0A7U2RAF9</accession>
<keyword evidence="1" id="KW-0732">Signal</keyword>
<feature type="signal peptide" evidence="1">
    <location>
        <begin position="1"/>
        <end position="19"/>
    </location>
</feature>
<dbReference type="Proteomes" id="UP000596329">
    <property type="component" value="Chromosome"/>
</dbReference>
<evidence type="ECO:0008006" key="4">
    <source>
        <dbReference type="Google" id="ProtNLM"/>
    </source>
</evidence>
<dbReference type="AlphaFoldDB" id="A0A7U2RAF9"/>
<protein>
    <recommendedName>
        <fullName evidence="4">Cytosolic protein</fullName>
    </recommendedName>
</protein>
<dbReference type="EMBL" id="CP059075">
    <property type="protein sequence ID" value="QRE04983.1"/>
    <property type="molecule type" value="Genomic_DNA"/>
</dbReference>
<proteinExistence type="predicted"/>
<dbReference type="PANTHER" id="PTHR41339">
    <property type="entry name" value="LIPL48"/>
    <property type="match status" value="1"/>
</dbReference>
<evidence type="ECO:0000313" key="2">
    <source>
        <dbReference type="EMBL" id="QRE04983.1"/>
    </source>
</evidence>
<dbReference type="RefSeq" id="WP_203096262.1">
    <property type="nucleotide sequence ID" value="NZ_CP059075.1"/>
</dbReference>
<sequence>MKKTVLAVIFLIHVFSLNAQETNGIIGSANWFNNWTDFKPKTTEYSESTHILNGIIDANTTLYKKNTYLLLGVVYLANNAILTIEPGTVIRGDFATCGTLVITKGAKIIAEGVATDPIVFTSNKNVSERKPGDWGGIIMLGDAPINKFGGIGILDFNLNPKYNFYGGQNPESNSGILKYVRIEFSGRKLNALKELNGLSLAGVGSKTKIEYVQISFSNDDSFESYGGNVIFNNLISFRATDDDFDFTQGAQCNISNSIAIRYPFSSDVSRSRCFEVDSYDKLENYDLDRKLTKITANNITLINNEDNDQGLVKEAIYVKYDSFFELKNSVISGFNQFLLLENKAILNSNLNKLKFENLVLNNCKAKVELETNTPDKLLEEWIANDSFNIITSNTERKKIFEESDIKKNPDFRLKDNNSGTLVVK</sequence>
<gene>
    <name evidence="2" type="ORF">H0H26_05185</name>
</gene>
<reference evidence="2 3" key="1">
    <citation type="submission" date="2020-07" db="EMBL/GenBank/DDBJ databases">
        <title>Genomic characterization of Flavobacterium psychrophilum strains.</title>
        <authorList>
            <person name="Castillo D."/>
            <person name="Jorgensen J."/>
            <person name="Middelboe M."/>
        </authorList>
    </citation>
    <scope>NUCLEOTIDE SEQUENCE [LARGE SCALE GENOMIC DNA]</scope>
    <source>
        <strain evidence="2 3">FPS-R7</strain>
    </source>
</reference>
<dbReference type="PANTHER" id="PTHR41339:SF1">
    <property type="entry name" value="SECRETED PROTEIN"/>
    <property type="match status" value="1"/>
</dbReference>